<dbReference type="FunFam" id="3.30.200.20:FF:000394">
    <property type="entry name" value="Leucine-rich repeat receptor-like protein kinase"/>
    <property type="match status" value="1"/>
</dbReference>
<evidence type="ECO:0000256" key="10">
    <source>
        <dbReference type="ARBA" id="ARBA00022741"/>
    </source>
</evidence>
<evidence type="ECO:0000256" key="2">
    <source>
        <dbReference type="ARBA" id="ARBA00012513"/>
    </source>
</evidence>
<dbReference type="InterPro" id="IPR000719">
    <property type="entry name" value="Prot_kinase_dom"/>
</dbReference>
<dbReference type="OMA" id="NNTINPH"/>
<accession>J3MVY9</accession>
<dbReference type="GO" id="GO:0005524">
    <property type="term" value="F:ATP binding"/>
    <property type="evidence" value="ECO:0007669"/>
    <property type="project" value="UniProtKB-UniRule"/>
</dbReference>
<dbReference type="PANTHER" id="PTHR45631">
    <property type="entry name" value="OS07G0107800 PROTEIN-RELATED"/>
    <property type="match status" value="1"/>
</dbReference>
<dbReference type="SMART" id="SM00220">
    <property type="entry name" value="S_TKc"/>
    <property type="match status" value="1"/>
</dbReference>
<dbReference type="InterPro" id="IPR017441">
    <property type="entry name" value="Protein_kinase_ATP_BS"/>
</dbReference>
<keyword evidence="14 19" id="KW-0472">Membrane</keyword>
<evidence type="ECO:0000256" key="20">
    <source>
        <dbReference type="SAM" id="SignalP"/>
    </source>
</evidence>
<dbReference type="Pfam" id="PF12819">
    <property type="entry name" value="Malectin_like"/>
    <property type="match status" value="1"/>
</dbReference>
<gene>
    <name evidence="22" type="primary">LOC102713937</name>
</gene>
<dbReference type="SUPFAM" id="SSF52058">
    <property type="entry name" value="L domain-like"/>
    <property type="match status" value="1"/>
</dbReference>
<evidence type="ECO:0000256" key="15">
    <source>
        <dbReference type="ARBA" id="ARBA00023170"/>
    </source>
</evidence>
<keyword evidence="23" id="KW-1185">Reference proteome</keyword>
<keyword evidence="8 20" id="KW-0732">Signal</keyword>
<evidence type="ECO:0000256" key="19">
    <source>
        <dbReference type="SAM" id="Phobius"/>
    </source>
</evidence>
<dbReference type="PROSITE" id="PS50011">
    <property type="entry name" value="PROTEIN_KINASE_DOM"/>
    <property type="match status" value="1"/>
</dbReference>
<evidence type="ECO:0000313" key="23">
    <source>
        <dbReference type="Proteomes" id="UP000006038"/>
    </source>
</evidence>
<dbReference type="SUPFAM" id="SSF56112">
    <property type="entry name" value="Protein kinase-like (PK-like)"/>
    <property type="match status" value="1"/>
</dbReference>
<comment type="catalytic activity">
    <reaction evidence="16">
        <text>L-threonyl-[protein] + ATP = O-phospho-L-threonyl-[protein] + ADP + H(+)</text>
        <dbReference type="Rhea" id="RHEA:46608"/>
        <dbReference type="Rhea" id="RHEA-COMP:11060"/>
        <dbReference type="Rhea" id="RHEA-COMP:11605"/>
        <dbReference type="ChEBI" id="CHEBI:15378"/>
        <dbReference type="ChEBI" id="CHEBI:30013"/>
        <dbReference type="ChEBI" id="CHEBI:30616"/>
        <dbReference type="ChEBI" id="CHEBI:61977"/>
        <dbReference type="ChEBI" id="CHEBI:456216"/>
        <dbReference type="EC" id="2.7.11.1"/>
    </reaction>
</comment>
<dbReference type="FunFam" id="3.80.10.10:FF:000129">
    <property type="entry name" value="Leucine-rich repeat receptor-like kinase"/>
    <property type="match status" value="1"/>
</dbReference>
<dbReference type="InterPro" id="IPR008271">
    <property type="entry name" value="Ser/Thr_kinase_AS"/>
</dbReference>
<dbReference type="PROSITE" id="PS00108">
    <property type="entry name" value="PROTEIN_KINASE_ST"/>
    <property type="match status" value="1"/>
</dbReference>
<dbReference type="InterPro" id="IPR011009">
    <property type="entry name" value="Kinase-like_dom_sf"/>
</dbReference>
<keyword evidence="4" id="KW-0597">Phosphoprotein</keyword>
<feature type="chain" id="PRO_5003774073" description="non-specific serine/threonine protein kinase" evidence="20">
    <location>
        <begin position="23"/>
        <end position="912"/>
    </location>
</feature>
<evidence type="ECO:0000256" key="7">
    <source>
        <dbReference type="ARBA" id="ARBA00022692"/>
    </source>
</evidence>
<evidence type="ECO:0000256" key="17">
    <source>
        <dbReference type="ARBA" id="ARBA00048679"/>
    </source>
</evidence>
<evidence type="ECO:0000256" key="13">
    <source>
        <dbReference type="ARBA" id="ARBA00022989"/>
    </source>
</evidence>
<comment type="catalytic activity">
    <reaction evidence="17">
        <text>L-seryl-[protein] + ATP = O-phospho-L-seryl-[protein] + ADP + H(+)</text>
        <dbReference type="Rhea" id="RHEA:17989"/>
        <dbReference type="Rhea" id="RHEA-COMP:9863"/>
        <dbReference type="Rhea" id="RHEA-COMP:11604"/>
        <dbReference type="ChEBI" id="CHEBI:15378"/>
        <dbReference type="ChEBI" id="CHEBI:29999"/>
        <dbReference type="ChEBI" id="CHEBI:30616"/>
        <dbReference type="ChEBI" id="CHEBI:83421"/>
        <dbReference type="ChEBI" id="CHEBI:456216"/>
        <dbReference type="EC" id="2.7.11.1"/>
    </reaction>
</comment>
<reference evidence="22" key="2">
    <citation type="submission" date="2013-04" db="UniProtKB">
        <authorList>
            <consortium name="EnsemblPlants"/>
        </authorList>
    </citation>
    <scope>IDENTIFICATION</scope>
</reference>
<dbReference type="OrthoDB" id="2017114at2759"/>
<evidence type="ECO:0000256" key="14">
    <source>
        <dbReference type="ARBA" id="ARBA00023136"/>
    </source>
</evidence>
<evidence type="ECO:0000259" key="21">
    <source>
        <dbReference type="PROSITE" id="PS50011"/>
    </source>
</evidence>
<dbReference type="Proteomes" id="UP000006038">
    <property type="component" value="Chromosome 9"/>
</dbReference>
<dbReference type="AlphaFoldDB" id="J3MVY9"/>
<evidence type="ECO:0000256" key="16">
    <source>
        <dbReference type="ARBA" id="ARBA00047899"/>
    </source>
</evidence>
<dbReference type="CDD" id="cd14066">
    <property type="entry name" value="STKc_IRAK"/>
    <property type="match status" value="1"/>
</dbReference>
<evidence type="ECO:0000256" key="9">
    <source>
        <dbReference type="ARBA" id="ARBA00022737"/>
    </source>
</evidence>
<keyword evidence="10 18" id="KW-0547">Nucleotide-binding</keyword>
<dbReference type="Pfam" id="PF07714">
    <property type="entry name" value="PK_Tyr_Ser-Thr"/>
    <property type="match status" value="1"/>
</dbReference>
<dbReference type="EnsemblPlants" id="OB09G11680.1">
    <property type="protein sequence ID" value="OB09G11680.1"/>
    <property type="gene ID" value="OB09G11680"/>
</dbReference>
<keyword evidence="11" id="KW-0418">Kinase</keyword>
<keyword evidence="12 18" id="KW-0067">ATP-binding</keyword>
<dbReference type="EC" id="2.7.11.1" evidence="2"/>
<dbReference type="Gene3D" id="1.10.510.10">
    <property type="entry name" value="Transferase(Phosphotransferase) domain 1"/>
    <property type="match status" value="1"/>
</dbReference>
<dbReference type="RefSeq" id="XP_015696276.1">
    <property type="nucleotide sequence ID" value="XM_015840790.1"/>
</dbReference>
<evidence type="ECO:0000313" key="22">
    <source>
        <dbReference type="EnsemblPlants" id="OB09G11680.1"/>
    </source>
</evidence>
<keyword evidence="15" id="KW-0675">Receptor</keyword>
<dbReference type="FunFam" id="1.10.510.10:FF:000146">
    <property type="entry name" value="LRR receptor-like serine/threonine-protein kinase IOS1"/>
    <property type="match status" value="1"/>
</dbReference>
<dbReference type="KEGG" id="obr:102713937"/>
<evidence type="ECO:0000256" key="12">
    <source>
        <dbReference type="ARBA" id="ARBA00022840"/>
    </source>
</evidence>
<feature type="domain" description="Protein kinase" evidence="21">
    <location>
        <begin position="592"/>
        <end position="871"/>
    </location>
</feature>
<name>J3MVY9_ORYBR</name>
<keyword evidence="13 19" id="KW-1133">Transmembrane helix</keyword>
<dbReference type="Gramene" id="OB09G11680.1">
    <property type="protein sequence ID" value="OB09G11680.1"/>
    <property type="gene ID" value="OB09G11680"/>
</dbReference>
<dbReference type="eggNOG" id="ENOG502QQCZ">
    <property type="taxonomic scope" value="Eukaryota"/>
</dbReference>
<keyword evidence="6" id="KW-0808">Transferase</keyword>
<dbReference type="PROSITE" id="PS00107">
    <property type="entry name" value="PROTEIN_KINASE_ATP"/>
    <property type="match status" value="1"/>
</dbReference>
<dbReference type="HOGENOM" id="CLU_000288_41_1_1"/>
<evidence type="ECO:0000256" key="18">
    <source>
        <dbReference type="PROSITE-ProRule" id="PRU10141"/>
    </source>
</evidence>
<dbReference type="InterPro" id="IPR001611">
    <property type="entry name" value="Leu-rich_rpt"/>
</dbReference>
<sequence length="912" mass="100873">MAATPWSVLLSCLAGVLQAAHAQPDSNGFISIDCGLSGKAGYVDNATKLFYLPDAGFTDAGTNHNISAEYISPGSFRIFDNVRSFPGAVLRSCYTLRSLVPGLKYLVRATFKYGNYDDLRRPPVFDLYAGVNFWTTVNITDATTARAAEAIVVVPEESMQVCLLNTGKGTPFISSLDLRPLKNSLYPNANSTQGLVLVDRFNFGPMDTIIRFPDDPRDRLWTPSIDTARYVEISTTKTVQHVEKDVFEAPSAVMQTAIAPRNASDSIEVYWITGAGAYGDPPPGYVAVMHFSELQLLQGGAVRAFSISLNGQWLDLDMRPDYLYADASYNTAPFTGSARYNLTFRATANSTLPPIINALEVFSVIPTTNVPTQPKDVSSITAIKNQYQVKVNWMGDPCVPKTLAWDWLICSYAISSPPTITSVNLSFSGLHGHISSSFANLNALQYLNLSYNFLTGSIPEALSQLSSLILLDLTGNQLSGSIPSELLKRVHDKSLDLRYDNNPDLCINDTCPPKKRRPNLALYVSVPIVAVMVILLLFLFCLLRRKNIGTANNTIIPQDEPRHSQKGDNYGHATMHLENRRFTYKDLQIITNNFQKVLGKGGFGYVYYGILEEGTQVAVKLRLQSSDQGVKEFLGEAQILTRIHHKNLVSLIGYCKDGEYMALVYEYMSEGTLQEHIAERDHNKRNLTWRERLQIGLESAQGLEYLHKGCSPPLIHRDVKATNILLNVKLEAKISDFGLSKAFNHDSDTHLSTSTLVGTPGYIDPEYHATMMPTTKSDVYGFGVVLLELITGKPPILHAPEPISLIHWVQQRLLHGNIEGVLDTRMYGAYDINSVWKVVDIALKCTAQTSTQRPTMTDVVSQLEECIHLELDHAGNDTALPIGHVSKSSTIFEMDHLERMPAPSMSSGPSTR</sequence>
<keyword evidence="9" id="KW-0677">Repeat</keyword>
<evidence type="ECO:0000256" key="6">
    <source>
        <dbReference type="ARBA" id="ARBA00022679"/>
    </source>
</evidence>
<evidence type="ECO:0000256" key="8">
    <source>
        <dbReference type="ARBA" id="ARBA00022729"/>
    </source>
</evidence>
<comment type="subcellular location">
    <subcellularLocation>
        <location evidence="1">Cell membrane</location>
        <topology evidence="1">Single-pass membrane protein</topology>
    </subcellularLocation>
</comment>
<dbReference type="Pfam" id="PF13855">
    <property type="entry name" value="LRR_8"/>
    <property type="match status" value="1"/>
</dbReference>
<dbReference type="PANTHER" id="PTHR45631:SF114">
    <property type="entry name" value="OS05G0525800 PROTEIN"/>
    <property type="match status" value="1"/>
</dbReference>
<dbReference type="GO" id="GO:0004674">
    <property type="term" value="F:protein serine/threonine kinase activity"/>
    <property type="evidence" value="ECO:0007669"/>
    <property type="project" value="UniProtKB-KW"/>
</dbReference>
<dbReference type="Gene3D" id="3.30.200.20">
    <property type="entry name" value="Phosphorylase Kinase, domain 1"/>
    <property type="match status" value="1"/>
</dbReference>
<keyword evidence="7 19" id="KW-0812">Transmembrane</keyword>
<feature type="binding site" evidence="18">
    <location>
        <position position="620"/>
    </location>
    <ligand>
        <name>ATP</name>
        <dbReference type="ChEBI" id="CHEBI:30616"/>
    </ligand>
</feature>
<evidence type="ECO:0000256" key="11">
    <source>
        <dbReference type="ARBA" id="ARBA00022777"/>
    </source>
</evidence>
<evidence type="ECO:0000256" key="4">
    <source>
        <dbReference type="ARBA" id="ARBA00022553"/>
    </source>
</evidence>
<protein>
    <recommendedName>
        <fullName evidence="2">non-specific serine/threonine protein kinase</fullName>
        <ecNumber evidence="2">2.7.11.1</ecNumber>
    </recommendedName>
</protein>
<feature type="transmembrane region" description="Helical" evidence="19">
    <location>
        <begin position="520"/>
        <end position="543"/>
    </location>
</feature>
<dbReference type="InterPro" id="IPR032675">
    <property type="entry name" value="LRR_dom_sf"/>
</dbReference>
<dbReference type="Gene3D" id="3.80.10.10">
    <property type="entry name" value="Ribonuclease Inhibitor"/>
    <property type="match status" value="1"/>
</dbReference>
<dbReference type="InterPro" id="IPR001245">
    <property type="entry name" value="Ser-Thr/Tyr_kinase_cat_dom"/>
</dbReference>
<evidence type="ECO:0000256" key="1">
    <source>
        <dbReference type="ARBA" id="ARBA00004162"/>
    </source>
</evidence>
<keyword evidence="5" id="KW-0433">Leucine-rich repeat</keyword>
<proteinExistence type="predicted"/>
<evidence type="ECO:0000256" key="3">
    <source>
        <dbReference type="ARBA" id="ARBA00022527"/>
    </source>
</evidence>
<dbReference type="GeneID" id="102713937"/>
<feature type="signal peptide" evidence="20">
    <location>
        <begin position="1"/>
        <end position="22"/>
    </location>
</feature>
<organism evidence="22">
    <name type="scientific">Oryza brachyantha</name>
    <name type="common">malo sina</name>
    <dbReference type="NCBI Taxonomy" id="4533"/>
    <lineage>
        <taxon>Eukaryota</taxon>
        <taxon>Viridiplantae</taxon>
        <taxon>Streptophyta</taxon>
        <taxon>Embryophyta</taxon>
        <taxon>Tracheophyta</taxon>
        <taxon>Spermatophyta</taxon>
        <taxon>Magnoliopsida</taxon>
        <taxon>Liliopsida</taxon>
        <taxon>Poales</taxon>
        <taxon>Poaceae</taxon>
        <taxon>BOP clade</taxon>
        <taxon>Oryzoideae</taxon>
        <taxon>Oryzeae</taxon>
        <taxon>Oryzinae</taxon>
        <taxon>Oryza</taxon>
    </lineage>
</organism>
<dbReference type="InterPro" id="IPR024788">
    <property type="entry name" value="Malectin-like_Carb-bd_dom"/>
</dbReference>
<dbReference type="GO" id="GO:0005886">
    <property type="term" value="C:plasma membrane"/>
    <property type="evidence" value="ECO:0007669"/>
    <property type="project" value="UniProtKB-SubCell"/>
</dbReference>
<evidence type="ECO:0000256" key="5">
    <source>
        <dbReference type="ARBA" id="ARBA00022614"/>
    </source>
</evidence>
<reference evidence="22" key="1">
    <citation type="journal article" date="2013" name="Nat. Commun.">
        <title>Whole-genome sequencing of Oryza brachyantha reveals mechanisms underlying Oryza genome evolution.</title>
        <authorList>
            <person name="Chen J."/>
            <person name="Huang Q."/>
            <person name="Gao D."/>
            <person name="Wang J."/>
            <person name="Lang Y."/>
            <person name="Liu T."/>
            <person name="Li B."/>
            <person name="Bai Z."/>
            <person name="Luis Goicoechea J."/>
            <person name="Liang C."/>
            <person name="Chen C."/>
            <person name="Zhang W."/>
            <person name="Sun S."/>
            <person name="Liao Y."/>
            <person name="Zhang X."/>
            <person name="Yang L."/>
            <person name="Song C."/>
            <person name="Wang M."/>
            <person name="Shi J."/>
            <person name="Liu G."/>
            <person name="Liu J."/>
            <person name="Zhou H."/>
            <person name="Zhou W."/>
            <person name="Yu Q."/>
            <person name="An N."/>
            <person name="Chen Y."/>
            <person name="Cai Q."/>
            <person name="Wang B."/>
            <person name="Liu B."/>
            <person name="Min J."/>
            <person name="Huang Y."/>
            <person name="Wu H."/>
            <person name="Li Z."/>
            <person name="Zhang Y."/>
            <person name="Yin Y."/>
            <person name="Song W."/>
            <person name="Jiang J."/>
            <person name="Jackson S.A."/>
            <person name="Wing R.A."/>
            <person name="Wang J."/>
            <person name="Chen M."/>
        </authorList>
    </citation>
    <scope>NUCLEOTIDE SEQUENCE [LARGE SCALE GENOMIC DNA]</scope>
    <source>
        <strain evidence="22">cv. IRGC 101232</strain>
    </source>
</reference>
<keyword evidence="3" id="KW-0723">Serine/threonine-protein kinase</keyword>